<dbReference type="Pfam" id="PF25137">
    <property type="entry name" value="ADH_Fe_C"/>
    <property type="match status" value="1"/>
</dbReference>
<dbReference type="InterPro" id="IPR018211">
    <property type="entry name" value="ADH_Fe_CS"/>
</dbReference>
<dbReference type="SUPFAM" id="SSF56796">
    <property type="entry name" value="Dehydroquinate synthase-like"/>
    <property type="match status" value="1"/>
</dbReference>
<protein>
    <submittedName>
        <fullName evidence="4">Uncharacterized protein</fullName>
    </submittedName>
</protein>
<dbReference type="AlphaFoldDB" id="A0A1G2FXB6"/>
<evidence type="ECO:0000259" key="3">
    <source>
        <dbReference type="Pfam" id="PF25137"/>
    </source>
</evidence>
<dbReference type="PANTHER" id="PTHR11496:SF83">
    <property type="entry name" value="HYDROXYACID-OXOACID TRANSHYDROGENASE, MITOCHONDRIAL"/>
    <property type="match status" value="1"/>
</dbReference>
<dbReference type="InterPro" id="IPR056798">
    <property type="entry name" value="ADH_Fe_C"/>
</dbReference>
<dbReference type="Pfam" id="PF00465">
    <property type="entry name" value="Fe-ADH"/>
    <property type="match status" value="1"/>
</dbReference>
<dbReference type="InterPro" id="IPR035873">
    <property type="entry name" value="PhpC"/>
</dbReference>
<dbReference type="InterPro" id="IPR039697">
    <property type="entry name" value="Alcohol_dehydrogenase_Fe"/>
</dbReference>
<feature type="domain" description="Alcohol dehydrogenase iron-type/glycerol dehydrogenase GldA" evidence="2">
    <location>
        <begin position="5"/>
        <end position="167"/>
    </location>
</feature>
<evidence type="ECO:0000313" key="5">
    <source>
        <dbReference type="Proteomes" id="UP000176700"/>
    </source>
</evidence>
<organism evidence="4 5">
    <name type="scientific">Candidatus Ryanbacteria bacterium RIFCSPHIGHO2_01_45_13</name>
    <dbReference type="NCBI Taxonomy" id="1802112"/>
    <lineage>
        <taxon>Bacteria</taxon>
        <taxon>Candidatus Ryaniibacteriota</taxon>
    </lineage>
</organism>
<dbReference type="Proteomes" id="UP000176700">
    <property type="component" value="Unassembled WGS sequence"/>
</dbReference>
<comment type="caution">
    <text evidence="4">The sequence shown here is derived from an EMBL/GenBank/DDBJ whole genome shotgun (WGS) entry which is preliminary data.</text>
</comment>
<dbReference type="GO" id="GO:0017000">
    <property type="term" value="P:antibiotic biosynthetic process"/>
    <property type="evidence" value="ECO:0007669"/>
    <property type="project" value="InterPro"/>
</dbReference>
<dbReference type="Gene3D" id="3.40.50.1970">
    <property type="match status" value="1"/>
</dbReference>
<dbReference type="FunFam" id="3.40.50.1970:FF:000003">
    <property type="entry name" value="Alcohol dehydrogenase, iron-containing"/>
    <property type="match status" value="1"/>
</dbReference>
<keyword evidence="1" id="KW-0560">Oxidoreductase</keyword>
<evidence type="ECO:0000259" key="2">
    <source>
        <dbReference type="Pfam" id="PF00465"/>
    </source>
</evidence>
<evidence type="ECO:0000256" key="1">
    <source>
        <dbReference type="ARBA" id="ARBA00023002"/>
    </source>
</evidence>
<sequence length="377" mass="41292">MIREYFGVGSIENVRLILAGVAPRSIFLVTGKRSYDDCGASKALGNLLAEYSVSRFNDFDVNPNIDNIRKGVDLFKKKRCDLVIAVGGGSVMDTAKVVNILSAHDEDAALYVKKERKIRCSGKPLVAVPTTAGSGGEATHFAALYIDKKKYSLEDERLLPTYAIIDPQFTFSLPKRITASTGMDALSQAIESYWSIYSSDESKAYAREAIMLAREHIVHAVNQPTIEARIAMSRAAHAAGKAINTTRTTACHAVSYPITAYFGVPHGHAVGLTLSRMFAYNSTPSEADILDIRGVAYVKGVMRELAVLLGAQDTESAKKAIDSIMRKIGLEMHLRELGISGNDIEIIIKNGFDPERVKNNPRLVTEQALRKILNDIR</sequence>
<dbReference type="Gene3D" id="1.20.1090.10">
    <property type="entry name" value="Dehydroquinate synthase-like - alpha domain"/>
    <property type="match status" value="1"/>
</dbReference>
<dbReference type="PROSITE" id="PS00913">
    <property type="entry name" value="ADH_IRON_1"/>
    <property type="match status" value="1"/>
</dbReference>
<dbReference type="PANTHER" id="PTHR11496">
    <property type="entry name" value="ALCOHOL DEHYDROGENASE"/>
    <property type="match status" value="1"/>
</dbReference>
<dbReference type="CDD" id="cd08182">
    <property type="entry name" value="HEPD"/>
    <property type="match status" value="1"/>
</dbReference>
<gene>
    <name evidence="4" type="ORF">A2W41_03155</name>
</gene>
<dbReference type="InterPro" id="IPR001670">
    <property type="entry name" value="ADH_Fe/GldA"/>
</dbReference>
<feature type="domain" description="Fe-containing alcohol dehydrogenase-like C-terminal" evidence="3">
    <location>
        <begin position="178"/>
        <end position="375"/>
    </location>
</feature>
<proteinExistence type="predicted"/>
<dbReference type="EMBL" id="MHNI01000014">
    <property type="protein sequence ID" value="OGZ42713.1"/>
    <property type="molecule type" value="Genomic_DNA"/>
</dbReference>
<reference evidence="4 5" key="1">
    <citation type="journal article" date="2016" name="Nat. Commun.">
        <title>Thousands of microbial genomes shed light on interconnected biogeochemical processes in an aquifer system.</title>
        <authorList>
            <person name="Anantharaman K."/>
            <person name="Brown C.T."/>
            <person name="Hug L.A."/>
            <person name="Sharon I."/>
            <person name="Castelle C.J."/>
            <person name="Probst A.J."/>
            <person name="Thomas B.C."/>
            <person name="Singh A."/>
            <person name="Wilkins M.J."/>
            <person name="Karaoz U."/>
            <person name="Brodie E.L."/>
            <person name="Williams K.H."/>
            <person name="Hubbard S.S."/>
            <person name="Banfield J.F."/>
        </authorList>
    </citation>
    <scope>NUCLEOTIDE SEQUENCE [LARGE SCALE GENOMIC DNA]</scope>
</reference>
<dbReference type="GO" id="GO:0046872">
    <property type="term" value="F:metal ion binding"/>
    <property type="evidence" value="ECO:0007669"/>
    <property type="project" value="InterPro"/>
</dbReference>
<accession>A0A1G2FXB6</accession>
<dbReference type="GO" id="GO:0004022">
    <property type="term" value="F:alcohol dehydrogenase (NAD+) activity"/>
    <property type="evidence" value="ECO:0007669"/>
    <property type="project" value="TreeGrafter"/>
</dbReference>
<name>A0A1G2FXB6_9BACT</name>
<evidence type="ECO:0000313" key="4">
    <source>
        <dbReference type="EMBL" id="OGZ42713.1"/>
    </source>
</evidence>